<evidence type="ECO:0000256" key="1">
    <source>
        <dbReference type="SAM" id="SignalP"/>
    </source>
</evidence>
<dbReference type="Proteomes" id="UP001501757">
    <property type="component" value="Unassembled WGS sequence"/>
</dbReference>
<dbReference type="RefSeq" id="WP_343847050.1">
    <property type="nucleotide sequence ID" value="NZ_BAAAEI010000023.1"/>
</dbReference>
<sequence>MKYRYLCALSAGLFSLGASASGYWDFRTVCDYETVEIQHPVTHCAYAGQIYSNNRPRQAMQATAQSRLDGHTSCPASHYVTRRSKIWNDNEGRWEFVTFEGQLPLTSQSHDYDITTQRRQVEGSCREEAVWIPCEMDTEGNRFCD</sequence>
<protein>
    <submittedName>
        <fullName evidence="2">Uncharacterized protein</fullName>
    </submittedName>
</protein>
<evidence type="ECO:0000313" key="2">
    <source>
        <dbReference type="EMBL" id="GAA0369940.1"/>
    </source>
</evidence>
<organism evidence="2 3">
    <name type="scientific">Bowmanella denitrificans</name>
    <dbReference type="NCBI Taxonomy" id="366582"/>
    <lineage>
        <taxon>Bacteria</taxon>
        <taxon>Pseudomonadati</taxon>
        <taxon>Pseudomonadota</taxon>
        <taxon>Gammaproteobacteria</taxon>
        <taxon>Alteromonadales</taxon>
        <taxon>Alteromonadaceae</taxon>
        <taxon>Bowmanella</taxon>
    </lineage>
</organism>
<keyword evidence="1" id="KW-0732">Signal</keyword>
<keyword evidence="3" id="KW-1185">Reference proteome</keyword>
<reference evidence="2 3" key="1">
    <citation type="journal article" date="2019" name="Int. J. Syst. Evol. Microbiol.">
        <title>The Global Catalogue of Microorganisms (GCM) 10K type strain sequencing project: providing services to taxonomists for standard genome sequencing and annotation.</title>
        <authorList>
            <consortium name="The Broad Institute Genomics Platform"/>
            <consortium name="The Broad Institute Genome Sequencing Center for Infectious Disease"/>
            <person name="Wu L."/>
            <person name="Ma J."/>
        </authorList>
    </citation>
    <scope>NUCLEOTIDE SEQUENCE [LARGE SCALE GENOMIC DNA]</scope>
    <source>
        <strain evidence="2 3">JCM 13378</strain>
    </source>
</reference>
<name>A0ABN0XQ20_9ALTE</name>
<feature type="signal peptide" evidence="1">
    <location>
        <begin position="1"/>
        <end position="20"/>
    </location>
</feature>
<evidence type="ECO:0000313" key="3">
    <source>
        <dbReference type="Proteomes" id="UP001501757"/>
    </source>
</evidence>
<feature type="chain" id="PRO_5045744477" evidence="1">
    <location>
        <begin position="21"/>
        <end position="145"/>
    </location>
</feature>
<dbReference type="EMBL" id="BAAAEI010000023">
    <property type="protein sequence ID" value="GAA0369940.1"/>
    <property type="molecule type" value="Genomic_DNA"/>
</dbReference>
<proteinExistence type="predicted"/>
<accession>A0ABN0XQ20</accession>
<comment type="caution">
    <text evidence="2">The sequence shown here is derived from an EMBL/GenBank/DDBJ whole genome shotgun (WGS) entry which is preliminary data.</text>
</comment>
<gene>
    <name evidence="2" type="ORF">GCM10009092_37800</name>
</gene>